<dbReference type="GO" id="GO:0000978">
    <property type="term" value="F:RNA polymerase II cis-regulatory region sequence-specific DNA binding"/>
    <property type="evidence" value="ECO:0007669"/>
    <property type="project" value="TreeGrafter"/>
</dbReference>
<dbReference type="InterPro" id="IPR001356">
    <property type="entry name" value="HD"/>
</dbReference>
<feature type="region of interest" description="Disordered" evidence="8">
    <location>
        <begin position="66"/>
        <end position="118"/>
    </location>
</feature>
<feature type="DNA-binding region" description="Homeobox" evidence="6">
    <location>
        <begin position="16"/>
        <end position="75"/>
    </location>
</feature>
<dbReference type="GO" id="GO:0005634">
    <property type="term" value="C:nucleus"/>
    <property type="evidence" value="ECO:0007669"/>
    <property type="project" value="UniProtKB-SubCell"/>
</dbReference>
<comment type="subcellular location">
    <subcellularLocation>
        <location evidence="1 6 7">Nucleus</location>
    </subcellularLocation>
</comment>
<feature type="compositionally biased region" description="Basic residues" evidence="8">
    <location>
        <begin position="66"/>
        <end position="76"/>
    </location>
</feature>
<protein>
    <recommendedName>
        <fullName evidence="9">Homeobox domain-containing protein</fullName>
    </recommendedName>
</protein>
<dbReference type="SUPFAM" id="SSF46689">
    <property type="entry name" value="Homeodomain-like"/>
    <property type="match status" value="1"/>
</dbReference>
<keyword evidence="2" id="KW-0217">Developmental protein</keyword>
<dbReference type="SMART" id="SM00389">
    <property type="entry name" value="HOX"/>
    <property type="match status" value="1"/>
</dbReference>
<feature type="region of interest" description="Disordered" evidence="8">
    <location>
        <begin position="1"/>
        <end position="23"/>
    </location>
</feature>
<evidence type="ECO:0000313" key="11">
    <source>
        <dbReference type="Proteomes" id="UP000828390"/>
    </source>
</evidence>
<dbReference type="InterPro" id="IPR009057">
    <property type="entry name" value="Homeodomain-like_sf"/>
</dbReference>
<organism evidence="10 11">
    <name type="scientific">Dreissena polymorpha</name>
    <name type="common">Zebra mussel</name>
    <name type="synonym">Mytilus polymorpha</name>
    <dbReference type="NCBI Taxonomy" id="45954"/>
    <lineage>
        <taxon>Eukaryota</taxon>
        <taxon>Metazoa</taxon>
        <taxon>Spiralia</taxon>
        <taxon>Lophotrochozoa</taxon>
        <taxon>Mollusca</taxon>
        <taxon>Bivalvia</taxon>
        <taxon>Autobranchia</taxon>
        <taxon>Heteroconchia</taxon>
        <taxon>Euheterodonta</taxon>
        <taxon>Imparidentia</taxon>
        <taxon>Neoheterodontei</taxon>
        <taxon>Myida</taxon>
        <taxon>Dreissenoidea</taxon>
        <taxon>Dreissenidae</taxon>
        <taxon>Dreissena</taxon>
    </lineage>
</organism>
<evidence type="ECO:0000313" key="10">
    <source>
        <dbReference type="EMBL" id="KAH3721543.1"/>
    </source>
</evidence>
<reference evidence="10" key="1">
    <citation type="journal article" date="2019" name="bioRxiv">
        <title>The Genome of the Zebra Mussel, Dreissena polymorpha: A Resource for Invasive Species Research.</title>
        <authorList>
            <person name="McCartney M.A."/>
            <person name="Auch B."/>
            <person name="Kono T."/>
            <person name="Mallez S."/>
            <person name="Zhang Y."/>
            <person name="Obille A."/>
            <person name="Becker A."/>
            <person name="Abrahante J.E."/>
            <person name="Garbe J."/>
            <person name="Badalamenti J.P."/>
            <person name="Herman A."/>
            <person name="Mangelson H."/>
            <person name="Liachko I."/>
            <person name="Sullivan S."/>
            <person name="Sone E.D."/>
            <person name="Koren S."/>
            <person name="Silverstein K.A.T."/>
            <person name="Beckman K.B."/>
            <person name="Gohl D.M."/>
        </authorList>
    </citation>
    <scope>NUCLEOTIDE SEQUENCE</scope>
    <source>
        <strain evidence="10">Duluth1</strain>
        <tissue evidence="10">Whole animal</tissue>
    </source>
</reference>
<evidence type="ECO:0000256" key="1">
    <source>
        <dbReference type="ARBA" id="ARBA00004123"/>
    </source>
</evidence>
<evidence type="ECO:0000259" key="9">
    <source>
        <dbReference type="PROSITE" id="PS50071"/>
    </source>
</evidence>
<dbReference type="Proteomes" id="UP000828390">
    <property type="component" value="Unassembled WGS sequence"/>
</dbReference>
<name>A0A9D4CDN1_DREPO</name>
<dbReference type="EMBL" id="JAIWYP010000013">
    <property type="protein sequence ID" value="KAH3721543.1"/>
    <property type="molecule type" value="Genomic_DNA"/>
</dbReference>
<evidence type="ECO:0000256" key="2">
    <source>
        <dbReference type="ARBA" id="ARBA00022473"/>
    </source>
</evidence>
<evidence type="ECO:0000256" key="6">
    <source>
        <dbReference type="PROSITE-ProRule" id="PRU00108"/>
    </source>
</evidence>
<evidence type="ECO:0000256" key="5">
    <source>
        <dbReference type="ARBA" id="ARBA00023242"/>
    </source>
</evidence>
<evidence type="ECO:0000256" key="8">
    <source>
        <dbReference type="SAM" id="MobiDB-lite"/>
    </source>
</evidence>
<keyword evidence="4 6" id="KW-0371">Homeobox</keyword>
<feature type="domain" description="Homeobox" evidence="9">
    <location>
        <begin position="14"/>
        <end position="74"/>
    </location>
</feature>
<evidence type="ECO:0000256" key="4">
    <source>
        <dbReference type="ARBA" id="ARBA00023155"/>
    </source>
</evidence>
<evidence type="ECO:0000256" key="7">
    <source>
        <dbReference type="RuleBase" id="RU000682"/>
    </source>
</evidence>
<proteinExistence type="predicted"/>
<keyword evidence="5 6" id="KW-0539">Nucleus</keyword>
<gene>
    <name evidence="10" type="ORF">DPMN_064472</name>
</gene>
<reference evidence="10" key="2">
    <citation type="submission" date="2020-11" db="EMBL/GenBank/DDBJ databases">
        <authorList>
            <person name="McCartney M.A."/>
            <person name="Auch B."/>
            <person name="Kono T."/>
            <person name="Mallez S."/>
            <person name="Becker A."/>
            <person name="Gohl D.M."/>
            <person name="Silverstein K.A.T."/>
            <person name="Koren S."/>
            <person name="Bechman K.B."/>
            <person name="Herman A."/>
            <person name="Abrahante J.E."/>
            <person name="Garbe J."/>
        </authorList>
    </citation>
    <scope>NUCLEOTIDE SEQUENCE</scope>
    <source>
        <strain evidence="10">Duluth1</strain>
        <tissue evidence="10">Whole animal</tissue>
    </source>
</reference>
<keyword evidence="3 6" id="KW-0238">DNA-binding</keyword>
<dbReference type="Gene3D" id="1.10.10.60">
    <property type="entry name" value="Homeodomain-like"/>
    <property type="match status" value="1"/>
</dbReference>
<dbReference type="CDD" id="cd00086">
    <property type="entry name" value="homeodomain"/>
    <property type="match status" value="1"/>
</dbReference>
<dbReference type="PANTHER" id="PTHR45793">
    <property type="entry name" value="HOMEOBOX PROTEIN"/>
    <property type="match status" value="1"/>
</dbReference>
<dbReference type="GO" id="GO:0000981">
    <property type="term" value="F:DNA-binding transcription factor activity, RNA polymerase II-specific"/>
    <property type="evidence" value="ECO:0007669"/>
    <property type="project" value="TreeGrafter"/>
</dbReference>
<feature type="compositionally biased region" description="Low complexity" evidence="8">
    <location>
        <begin position="80"/>
        <end position="90"/>
    </location>
</feature>
<dbReference type="AlphaFoldDB" id="A0A9D4CDN1"/>
<accession>A0A9D4CDN1</accession>
<evidence type="ECO:0000256" key="3">
    <source>
        <dbReference type="ARBA" id="ARBA00023125"/>
    </source>
</evidence>
<dbReference type="Pfam" id="PF00046">
    <property type="entry name" value="Homeodomain"/>
    <property type="match status" value="1"/>
</dbReference>
<sequence>MIDKINKTSVQGKGRSRRERTTFSRDQLTILEYIFKKTKHPDAVARKKTAKELDLTDNHVLIWFKNRRAKEKKQQRNHLSTSKKNSNQNNKHNDDYVDPHTPSGSSTAESYCPEESDSRSSFESAESARLSTFYSSNSWYSSCDDVILSASNHLNDFMEWHEDRTSQARREFNSHFCDANIFDTSVSCGHLYDTEQSMTSRTYQQQEAYIPQSNTKRLDACGQNYMHSVGSDCFFLHQTTHANENPDQSCRRFSDIRAIYNFGLPLVRSIESRPMNNDIENELLATESFVYHIL</sequence>
<dbReference type="PANTHER" id="PTHR45793:SF5">
    <property type="entry name" value="HOMEOTIC PROTEIN OCELLILESS"/>
    <property type="match status" value="1"/>
</dbReference>
<keyword evidence="11" id="KW-1185">Reference proteome</keyword>
<dbReference type="PROSITE" id="PS50071">
    <property type="entry name" value="HOMEOBOX_2"/>
    <property type="match status" value="1"/>
</dbReference>
<comment type="caution">
    <text evidence="10">The sequence shown here is derived from an EMBL/GenBank/DDBJ whole genome shotgun (WGS) entry which is preliminary data.</text>
</comment>